<keyword evidence="5 8" id="KW-0573">Peptidoglycan synthesis</keyword>
<dbReference type="GO" id="GO:0005886">
    <property type="term" value="C:plasma membrane"/>
    <property type="evidence" value="ECO:0007669"/>
    <property type="project" value="UniProtKB-SubCell"/>
</dbReference>
<feature type="transmembrane region" description="Helical" evidence="8">
    <location>
        <begin position="179"/>
        <end position="196"/>
    </location>
</feature>
<protein>
    <recommendedName>
        <fullName evidence="8">Probable lipid II flippase MurJ</fullName>
    </recommendedName>
</protein>
<reference evidence="9 10" key="1">
    <citation type="journal article" date="2020" name="Biotechnol. Biofuels">
        <title>New insights from the biogas microbiome by comprehensive genome-resolved metagenomics of nearly 1600 species originating from multiple anaerobic digesters.</title>
        <authorList>
            <person name="Campanaro S."/>
            <person name="Treu L."/>
            <person name="Rodriguez-R L.M."/>
            <person name="Kovalovszki A."/>
            <person name="Ziels R.M."/>
            <person name="Maus I."/>
            <person name="Zhu X."/>
            <person name="Kougias P.G."/>
            <person name="Basile A."/>
            <person name="Luo G."/>
            <person name="Schluter A."/>
            <person name="Konstantinidis K.T."/>
            <person name="Angelidaki I."/>
        </authorList>
    </citation>
    <scope>NUCLEOTIDE SEQUENCE [LARGE SCALE GENOMIC DNA]</scope>
    <source>
        <strain evidence="9">AS05jafATM_89</strain>
    </source>
</reference>
<feature type="transmembrane region" description="Helical" evidence="8">
    <location>
        <begin position="362"/>
        <end position="381"/>
    </location>
</feature>
<evidence type="ECO:0000256" key="5">
    <source>
        <dbReference type="ARBA" id="ARBA00022984"/>
    </source>
</evidence>
<name>A0A832QCA7_9BACT</name>
<feature type="transmembrane region" description="Helical" evidence="8">
    <location>
        <begin position="329"/>
        <end position="350"/>
    </location>
</feature>
<dbReference type="PANTHER" id="PTHR47019">
    <property type="entry name" value="LIPID II FLIPPASE MURJ"/>
    <property type="match status" value="1"/>
</dbReference>
<accession>A0A832QCA7</accession>
<keyword evidence="4 8" id="KW-0133">Cell shape</keyword>
<comment type="pathway">
    <text evidence="8">Cell wall biogenesis; peptidoglycan biosynthesis.</text>
</comment>
<dbReference type="UniPathway" id="UPA00219"/>
<evidence type="ECO:0000256" key="1">
    <source>
        <dbReference type="ARBA" id="ARBA00004651"/>
    </source>
</evidence>
<evidence type="ECO:0000256" key="8">
    <source>
        <dbReference type="HAMAP-Rule" id="MF_02078"/>
    </source>
</evidence>
<dbReference type="GO" id="GO:0009252">
    <property type="term" value="P:peptidoglycan biosynthetic process"/>
    <property type="evidence" value="ECO:0007669"/>
    <property type="project" value="UniProtKB-UniRule"/>
</dbReference>
<keyword evidence="7 8" id="KW-0472">Membrane</keyword>
<dbReference type="GO" id="GO:0071555">
    <property type="term" value="P:cell wall organization"/>
    <property type="evidence" value="ECO:0007669"/>
    <property type="project" value="UniProtKB-KW"/>
</dbReference>
<dbReference type="Pfam" id="PF03023">
    <property type="entry name" value="MurJ"/>
    <property type="match status" value="1"/>
</dbReference>
<dbReference type="Proteomes" id="UP000576550">
    <property type="component" value="Unassembled WGS sequence"/>
</dbReference>
<feature type="transmembrane region" description="Helical" evidence="8">
    <location>
        <begin position="265"/>
        <end position="283"/>
    </location>
</feature>
<evidence type="ECO:0000256" key="2">
    <source>
        <dbReference type="ARBA" id="ARBA00022475"/>
    </source>
</evidence>
<dbReference type="GO" id="GO:0034204">
    <property type="term" value="P:lipid translocation"/>
    <property type="evidence" value="ECO:0007669"/>
    <property type="project" value="TreeGrafter"/>
</dbReference>
<feature type="transmembrane region" description="Helical" evidence="8">
    <location>
        <begin position="12"/>
        <end position="36"/>
    </location>
</feature>
<keyword evidence="3 8" id="KW-0812">Transmembrane</keyword>
<gene>
    <name evidence="8" type="primary">murJ</name>
    <name evidence="9" type="ORF">GX533_03140</name>
</gene>
<dbReference type="InterPro" id="IPR004268">
    <property type="entry name" value="MurJ"/>
</dbReference>
<evidence type="ECO:0000256" key="3">
    <source>
        <dbReference type="ARBA" id="ARBA00022692"/>
    </source>
</evidence>
<feature type="transmembrane region" description="Helical" evidence="8">
    <location>
        <begin position="544"/>
        <end position="562"/>
    </location>
</feature>
<dbReference type="AlphaFoldDB" id="A0A832QCA7"/>
<comment type="subcellular location">
    <subcellularLocation>
        <location evidence="1 8">Cell membrane</location>
        <topology evidence="1 8">Multi-pass membrane protein</topology>
    </subcellularLocation>
</comment>
<evidence type="ECO:0000256" key="7">
    <source>
        <dbReference type="ARBA" id="ARBA00023136"/>
    </source>
</evidence>
<feature type="transmembrane region" description="Helical" evidence="8">
    <location>
        <begin position="56"/>
        <end position="76"/>
    </location>
</feature>
<keyword evidence="2 8" id="KW-1003">Cell membrane</keyword>
<dbReference type="EMBL" id="DUTP01000005">
    <property type="protein sequence ID" value="HHX99641.1"/>
    <property type="molecule type" value="Genomic_DNA"/>
</dbReference>
<feature type="transmembrane region" description="Helical" evidence="8">
    <location>
        <begin position="147"/>
        <end position="167"/>
    </location>
</feature>
<feature type="transmembrane region" description="Helical" evidence="8">
    <location>
        <begin position="476"/>
        <end position="495"/>
    </location>
</feature>
<keyword evidence="6 8" id="KW-1133">Transmembrane helix</keyword>
<comment type="similarity">
    <text evidence="8">Belongs to the MurJ/MviN family.</text>
</comment>
<feature type="transmembrane region" description="Helical" evidence="8">
    <location>
        <begin position="289"/>
        <end position="308"/>
    </location>
</feature>
<dbReference type="GO" id="GO:0008360">
    <property type="term" value="P:regulation of cell shape"/>
    <property type="evidence" value="ECO:0007669"/>
    <property type="project" value="UniProtKB-KW"/>
</dbReference>
<feature type="transmembrane region" description="Helical" evidence="8">
    <location>
        <begin position="202"/>
        <end position="222"/>
    </location>
</feature>
<dbReference type="PRINTS" id="PR01806">
    <property type="entry name" value="VIRFACTRMVIN"/>
</dbReference>
<dbReference type="InterPro" id="IPR051050">
    <property type="entry name" value="Lipid_II_flippase_MurJ/MviN"/>
</dbReference>
<dbReference type="GO" id="GO:0015648">
    <property type="term" value="F:lipid-linked peptidoglycan transporter activity"/>
    <property type="evidence" value="ECO:0007669"/>
    <property type="project" value="UniProtKB-UniRule"/>
</dbReference>
<comment type="function">
    <text evidence="8">Involved in peptidoglycan biosynthesis. Transports lipid-linked peptidoglycan precursors from the inner to the outer leaflet of the cytoplasmic membrane.</text>
</comment>
<organism evidence="9 10">
    <name type="scientific">Candidatus Dojkabacteria bacterium</name>
    <dbReference type="NCBI Taxonomy" id="2099670"/>
    <lineage>
        <taxon>Bacteria</taxon>
        <taxon>Candidatus Dojkabacteria</taxon>
    </lineage>
</organism>
<sequence length="594" mass="66459">MSNNSKQKNSVYMMMALLLITKVLGFLKLRIIAQLFGATHELDIFWAAFTIPDTLFMIIVAGSLNAAIIPLLASVLHKEGEKKLNEFFTNLMIVISSIIVFIAVLLFIFAPQLTSFLIRSDVSQSILNFSSRITQEDFKLFVDLTRIMMISPVLLGISTIVTGYLQTRREFFITSLAPLMYNLAMVVGPIIFVVGFKMGVKGVAICAVLGSFLHFAVQIPTLRKYFKEKVKLTKKSIVSAVKDSAIWKGLKLAVPKMISTIGEQINIVVNTLISFSLAAGALSSYKFALSLYLFPVNIVGGAFAQSVLPELSSKADKQKEFKDVFNKTIQLALFLVLPIVSILLVLRLPIVRLTFGVGEFDWRATVLTSWCLVFLSLAILSQTLSQILLRAFYALKETWKPLLAVGVGIVVNIVFAFLLTNFFSHYYDWRPILQQVLEQIATANGSGVVEVIKSFFADIFTWCTTRGTSDMAVGGLSMSLSLASFVELILLFCLLNKEVKIITYKDTVKPMLKKVLNGILMAVGMYLVFKLFDFKLDTTRTISIIILTIVTSLYGLLSYWLGSKVFEIKEVGRFEEKVKSVWEKLKKKVKVWVK</sequence>
<proteinExistence type="inferred from homology"/>
<evidence type="ECO:0000313" key="10">
    <source>
        <dbReference type="Proteomes" id="UP000576550"/>
    </source>
</evidence>
<evidence type="ECO:0000256" key="4">
    <source>
        <dbReference type="ARBA" id="ARBA00022960"/>
    </source>
</evidence>
<comment type="caution">
    <text evidence="9">The sequence shown here is derived from an EMBL/GenBank/DDBJ whole genome shotgun (WGS) entry which is preliminary data.</text>
</comment>
<dbReference type="CDD" id="cd13123">
    <property type="entry name" value="MATE_MurJ_like"/>
    <property type="match status" value="1"/>
</dbReference>
<feature type="transmembrane region" description="Helical" evidence="8">
    <location>
        <begin position="515"/>
        <end position="532"/>
    </location>
</feature>
<feature type="transmembrane region" description="Helical" evidence="8">
    <location>
        <begin position="88"/>
        <end position="110"/>
    </location>
</feature>
<evidence type="ECO:0000313" key="9">
    <source>
        <dbReference type="EMBL" id="HHX99641.1"/>
    </source>
</evidence>
<evidence type="ECO:0000256" key="6">
    <source>
        <dbReference type="ARBA" id="ARBA00022989"/>
    </source>
</evidence>
<feature type="transmembrane region" description="Helical" evidence="8">
    <location>
        <begin position="402"/>
        <end position="423"/>
    </location>
</feature>
<dbReference type="PANTHER" id="PTHR47019:SF1">
    <property type="entry name" value="LIPID II FLIPPASE MURJ"/>
    <property type="match status" value="1"/>
</dbReference>
<keyword evidence="8" id="KW-0961">Cell wall biogenesis/degradation</keyword>
<keyword evidence="8" id="KW-0813">Transport</keyword>
<dbReference type="HAMAP" id="MF_02078">
    <property type="entry name" value="MurJ_MviN"/>
    <property type="match status" value="1"/>
</dbReference>